<keyword evidence="4 9" id="KW-0028">Amino-acid biosynthesis</keyword>
<comment type="catalytic activity">
    <reaction evidence="1 9">
        <text>1-(2-carboxyphenylamino)-1-deoxy-D-ribulose 5-phosphate + H(+) = (1S,2R)-1-C-(indol-3-yl)glycerol 3-phosphate + CO2 + H2O</text>
        <dbReference type="Rhea" id="RHEA:23476"/>
        <dbReference type="ChEBI" id="CHEBI:15377"/>
        <dbReference type="ChEBI" id="CHEBI:15378"/>
        <dbReference type="ChEBI" id="CHEBI:16526"/>
        <dbReference type="ChEBI" id="CHEBI:58613"/>
        <dbReference type="ChEBI" id="CHEBI:58866"/>
        <dbReference type="EC" id="4.1.1.48"/>
    </reaction>
</comment>
<evidence type="ECO:0000259" key="10">
    <source>
        <dbReference type="Pfam" id="PF00218"/>
    </source>
</evidence>
<dbReference type="PANTHER" id="PTHR22854">
    <property type="entry name" value="TRYPTOPHAN BIOSYNTHESIS PROTEIN"/>
    <property type="match status" value="1"/>
</dbReference>
<feature type="domain" description="Indole-3-glycerol phosphate synthase" evidence="10">
    <location>
        <begin position="4"/>
        <end position="248"/>
    </location>
</feature>
<dbReference type="PANTHER" id="PTHR22854:SF2">
    <property type="entry name" value="INDOLE-3-GLYCEROL-PHOSPHATE SYNTHASE"/>
    <property type="match status" value="1"/>
</dbReference>
<sequence>MSGLERILAWKREELAGRMRRRPLATVRAEAEAAPPARDFTAAILRRGDRPALIAEIKRASPSRGPIAPTVDPATLARVYIQAGASALSVLTDARFFHGDLTHLQAIRRALPEVPILRKDFTLDPYHVYEARAAGADAVLLIVAALEPAQLADLIALTTALGMTALVEVHREEELERALEAGARVIGINHRDLRTLQVDRTVSARLRPRIPSGIRTVAESGLRSPEDVREMAALGYDAVLIGEALVEAGVRPNGFDFEAVARYVRWLIA</sequence>
<keyword evidence="6 9" id="KW-0822">Tryptophan biosynthesis</keyword>
<dbReference type="EMBL" id="BEHY01000006">
    <property type="protein sequence ID" value="GBD08257.1"/>
    <property type="molecule type" value="Genomic_DNA"/>
</dbReference>
<evidence type="ECO:0000256" key="4">
    <source>
        <dbReference type="ARBA" id="ARBA00022605"/>
    </source>
</evidence>
<keyword evidence="5 9" id="KW-0210">Decarboxylase</keyword>
<evidence type="ECO:0000256" key="7">
    <source>
        <dbReference type="ARBA" id="ARBA00023141"/>
    </source>
</evidence>
<dbReference type="AlphaFoldDB" id="A0A2H5Y4A0"/>
<reference evidence="12" key="1">
    <citation type="submission" date="2017-09" db="EMBL/GenBank/DDBJ databases">
        <title>Metaegenomics of thermophilic ammonia-oxidizing enrichment culture.</title>
        <authorList>
            <person name="Kato S."/>
            <person name="Suzuki K."/>
        </authorList>
    </citation>
    <scope>NUCLEOTIDE SEQUENCE [LARGE SCALE GENOMIC DNA]</scope>
</reference>
<dbReference type="UniPathway" id="UPA00035">
    <property type="reaction ID" value="UER00043"/>
</dbReference>
<comment type="pathway">
    <text evidence="2 9">Amino-acid biosynthesis; L-tryptophan biosynthesis; L-tryptophan from chorismate: step 4/5.</text>
</comment>
<organism evidence="11 12">
    <name type="scientific">Candidatus Thermoflexus japonica</name>
    <dbReference type="NCBI Taxonomy" id="2035417"/>
    <lineage>
        <taxon>Bacteria</taxon>
        <taxon>Bacillati</taxon>
        <taxon>Chloroflexota</taxon>
        <taxon>Thermoflexia</taxon>
        <taxon>Thermoflexales</taxon>
        <taxon>Thermoflexaceae</taxon>
        <taxon>Thermoflexus</taxon>
    </lineage>
</organism>
<comment type="similarity">
    <text evidence="3 9">Belongs to the TrpC family.</text>
</comment>
<dbReference type="InterPro" id="IPR011060">
    <property type="entry name" value="RibuloseP-bd_barrel"/>
</dbReference>
<dbReference type="CDD" id="cd00331">
    <property type="entry name" value="IGPS"/>
    <property type="match status" value="1"/>
</dbReference>
<evidence type="ECO:0000256" key="8">
    <source>
        <dbReference type="ARBA" id="ARBA00023239"/>
    </source>
</evidence>
<evidence type="ECO:0000256" key="6">
    <source>
        <dbReference type="ARBA" id="ARBA00022822"/>
    </source>
</evidence>
<evidence type="ECO:0000313" key="12">
    <source>
        <dbReference type="Proteomes" id="UP000236642"/>
    </source>
</evidence>
<dbReference type="GO" id="GO:0000162">
    <property type="term" value="P:L-tryptophan biosynthetic process"/>
    <property type="evidence" value="ECO:0007669"/>
    <property type="project" value="UniProtKB-UniRule"/>
</dbReference>
<dbReference type="InterPro" id="IPR045186">
    <property type="entry name" value="Indole-3-glycerol_P_synth"/>
</dbReference>
<dbReference type="HAMAP" id="MF_00134_B">
    <property type="entry name" value="IGPS_B"/>
    <property type="match status" value="1"/>
</dbReference>
<evidence type="ECO:0000256" key="2">
    <source>
        <dbReference type="ARBA" id="ARBA00004696"/>
    </source>
</evidence>
<keyword evidence="8 9" id="KW-0456">Lyase</keyword>
<evidence type="ECO:0000256" key="3">
    <source>
        <dbReference type="ARBA" id="ARBA00008737"/>
    </source>
</evidence>
<protein>
    <recommendedName>
        <fullName evidence="9">Indole-3-glycerol phosphate synthase</fullName>
        <shortName evidence="9">IGPS</shortName>
        <ecNumber evidence="9">4.1.1.48</ecNumber>
    </recommendedName>
</protein>
<dbReference type="GO" id="GO:0004640">
    <property type="term" value="F:phosphoribosylanthranilate isomerase activity"/>
    <property type="evidence" value="ECO:0007669"/>
    <property type="project" value="TreeGrafter"/>
</dbReference>
<dbReference type="GO" id="GO:0004425">
    <property type="term" value="F:indole-3-glycerol-phosphate synthase activity"/>
    <property type="evidence" value="ECO:0007669"/>
    <property type="project" value="UniProtKB-UniRule"/>
</dbReference>
<dbReference type="Proteomes" id="UP000236642">
    <property type="component" value="Unassembled WGS sequence"/>
</dbReference>
<dbReference type="Pfam" id="PF00218">
    <property type="entry name" value="IGPS"/>
    <property type="match status" value="1"/>
</dbReference>
<dbReference type="PROSITE" id="PS00614">
    <property type="entry name" value="IGPS"/>
    <property type="match status" value="1"/>
</dbReference>
<dbReference type="FunFam" id="3.20.20.70:FF:000024">
    <property type="entry name" value="Indole-3-glycerol phosphate synthase"/>
    <property type="match status" value="1"/>
</dbReference>
<evidence type="ECO:0000256" key="5">
    <source>
        <dbReference type="ARBA" id="ARBA00022793"/>
    </source>
</evidence>
<proteinExistence type="inferred from homology"/>
<dbReference type="NCBIfam" id="NF001377">
    <property type="entry name" value="PRK00278.2-4"/>
    <property type="match status" value="1"/>
</dbReference>
<accession>A0A2H5Y4A0</accession>
<evidence type="ECO:0000256" key="1">
    <source>
        <dbReference type="ARBA" id="ARBA00001633"/>
    </source>
</evidence>
<evidence type="ECO:0000256" key="9">
    <source>
        <dbReference type="HAMAP-Rule" id="MF_00134"/>
    </source>
</evidence>
<comment type="caution">
    <text evidence="11">The sequence shown here is derived from an EMBL/GenBank/DDBJ whole genome shotgun (WGS) entry which is preliminary data.</text>
</comment>
<gene>
    <name evidence="11" type="primary">trpC_1</name>
    <name evidence="9" type="synonym">trpC</name>
    <name evidence="11" type="ORF">HRbin22_00490</name>
</gene>
<dbReference type="SUPFAM" id="SSF51366">
    <property type="entry name" value="Ribulose-phoshate binding barrel"/>
    <property type="match status" value="1"/>
</dbReference>
<dbReference type="EC" id="4.1.1.48" evidence="9"/>
<dbReference type="InterPro" id="IPR013785">
    <property type="entry name" value="Aldolase_TIM"/>
</dbReference>
<evidence type="ECO:0000313" key="11">
    <source>
        <dbReference type="EMBL" id="GBD08257.1"/>
    </source>
</evidence>
<dbReference type="Gene3D" id="3.20.20.70">
    <property type="entry name" value="Aldolase class I"/>
    <property type="match status" value="1"/>
</dbReference>
<name>A0A2H5Y4A0_9CHLR</name>
<dbReference type="InterPro" id="IPR001468">
    <property type="entry name" value="Indole-3-GlycerolPSynthase_CS"/>
</dbReference>
<keyword evidence="7 9" id="KW-0057">Aromatic amino acid biosynthesis</keyword>
<dbReference type="InterPro" id="IPR013798">
    <property type="entry name" value="Indole-3-glycerol_P_synth_dom"/>
</dbReference>